<evidence type="ECO:0000313" key="7">
    <source>
        <dbReference type="EMBL" id="BBO85594.1"/>
    </source>
</evidence>
<keyword evidence="1 5" id="KW-0547">Nucleotide-binding</keyword>
<organism evidence="7 8">
    <name type="scientific">Desulfosarcina ovata subsp. sediminis</name>
    <dbReference type="NCBI Taxonomy" id="885957"/>
    <lineage>
        <taxon>Bacteria</taxon>
        <taxon>Pseudomonadati</taxon>
        <taxon>Thermodesulfobacteriota</taxon>
        <taxon>Desulfobacteria</taxon>
        <taxon>Desulfobacterales</taxon>
        <taxon>Desulfosarcinaceae</taxon>
        <taxon>Desulfosarcina</taxon>
    </lineage>
</organism>
<feature type="binding site" evidence="5">
    <location>
        <begin position="268"/>
        <end position="275"/>
    </location>
    <ligand>
        <name>ATP</name>
        <dbReference type="ChEBI" id="CHEBI:30616"/>
    </ligand>
</feature>
<dbReference type="GO" id="GO:0005829">
    <property type="term" value="C:cytosol"/>
    <property type="evidence" value="ECO:0007669"/>
    <property type="project" value="TreeGrafter"/>
</dbReference>
<dbReference type="SUPFAM" id="SSF52540">
    <property type="entry name" value="P-loop containing nucleoside triphosphate hydrolases"/>
    <property type="match status" value="1"/>
</dbReference>
<evidence type="ECO:0000256" key="2">
    <source>
        <dbReference type="ARBA" id="ARBA00022801"/>
    </source>
</evidence>
<gene>
    <name evidence="7" type="ORF">DSCO28_61600</name>
</gene>
<dbReference type="Gene3D" id="3.40.50.300">
    <property type="entry name" value="P-loop containing nucleotide triphosphate hydrolases"/>
    <property type="match status" value="2"/>
</dbReference>
<evidence type="ECO:0000256" key="3">
    <source>
        <dbReference type="ARBA" id="ARBA00022806"/>
    </source>
</evidence>
<evidence type="ECO:0000256" key="4">
    <source>
        <dbReference type="ARBA" id="ARBA00022840"/>
    </source>
</evidence>
<dbReference type="GO" id="GO:0005524">
    <property type="term" value="F:ATP binding"/>
    <property type="evidence" value="ECO:0007669"/>
    <property type="project" value="UniProtKB-UniRule"/>
</dbReference>
<keyword evidence="2 5" id="KW-0378">Hydrolase</keyword>
<reference evidence="7 8" key="1">
    <citation type="submission" date="2019-11" db="EMBL/GenBank/DDBJ databases">
        <title>Comparative genomics of hydrocarbon-degrading Desulfosarcina strains.</title>
        <authorList>
            <person name="Watanabe M."/>
            <person name="Kojima H."/>
            <person name="Fukui M."/>
        </authorList>
    </citation>
    <scope>NUCLEOTIDE SEQUENCE [LARGE SCALE GENOMIC DNA]</scope>
    <source>
        <strain evidence="7 8">28bB2T</strain>
    </source>
</reference>
<dbReference type="GO" id="GO:0016787">
    <property type="term" value="F:hydrolase activity"/>
    <property type="evidence" value="ECO:0007669"/>
    <property type="project" value="UniProtKB-UniRule"/>
</dbReference>
<evidence type="ECO:0000259" key="6">
    <source>
        <dbReference type="PROSITE" id="PS51198"/>
    </source>
</evidence>
<dbReference type="PROSITE" id="PS51198">
    <property type="entry name" value="UVRD_HELICASE_ATP_BIND"/>
    <property type="match status" value="1"/>
</dbReference>
<dbReference type="EMBL" id="AP021876">
    <property type="protein sequence ID" value="BBO85594.1"/>
    <property type="molecule type" value="Genomic_DNA"/>
</dbReference>
<dbReference type="KEGG" id="dov:DSCO28_61600"/>
<dbReference type="Pfam" id="PF00580">
    <property type="entry name" value="UvrD-helicase"/>
    <property type="match status" value="1"/>
</dbReference>
<sequence length="688" mass="77174">MAQLMMHRDVLKGYHKLPTKVQKRVASFMDRFQADPSDPSLHVHKLDETMVDSKVRGANLPDGYRAIIIAPEKGDTYLMVHIDVHDKAYAWAKNKRFEMHPKTGVFQVFDVEEMQSAVAQQPETFSPADNYPLSGLSDDNLFKAGVPEPLIPAVKAISSDESLEALSDYLPKDCRDVLMGIAAGMTLDEALDEMLGLDATPAPELVPDGPGDFTNVAQRANFDLVLVKGEEHLKDILQASLEEWRIFLHPYQKKLVAWETKGPMNINGSAGTGKTVCLIHRAVHLANHLDNSKDKVLLTTFTTNLSITLKAYIRQLDANAADCIEVTNLHALSRTICTRSGWKGRIGDDEDFDAIWASIWVNPELGQLPMTEDEMVNEYWQVIDANGIDNEEDYLTTVRSGRPRISRKQRRQAWPVFRAFQRGLKKRNILTVEGAVHQARLSVEQKNFHKYRHVLVDETQDFSLEALKLIRSLCPIEEGFSDPLCTVGDGHQRIYRTKIPMSRAGIEIRGRSRRLKINYRTSEQIRKYAQAMLQGIEIDDLDGGQVSIAGDHSAFKGPEPIIAPCKGPIEEAKAIVAWVQKLMKDYGLEDYAICITPYKPEIVTALTDANLSILQLKPREVDPGKDEPGVRLGTIKRIKGLEFRAIALACADPDDPMNSLAKAEILDRCERYVAATRAREHLLVTICH</sequence>
<dbReference type="PANTHER" id="PTHR11070:SF45">
    <property type="entry name" value="DNA 3'-5' HELICASE"/>
    <property type="match status" value="1"/>
</dbReference>
<dbReference type="Proteomes" id="UP000425960">
    <property type="component" value="Chromosome"/>
</dbReference>
<dbReference type="InterPro" id="IPR014016">
    <property type="entry name" value="UvrD-like_ATP-bd"/>
</dbReference>
<dbReference type="InterPro" id="IPR000212">
    <property type="entry name" value="DNA_helicase_UvrD/REP"/>
</dbReference>
<dbReference type="AlphaFoldDB" id="A0A5K7ZZM2"/>
<keyword evidence="4 5" id="KW-0067">ATP-binding</keyword>
<protein>
    <submittedName>
        <fullName evidence="7">DNA helicase</fullName>
    </submittedName>
</protein>
<evidence type="ECO:0000256" key="1">
    <source>
        <dbReference type="ARBA" id="ARBA00022741"/>
    </source>
</evidence>
<proteinExistence type="predicted"/>
<evidence type="ECO:0000256" key="5">
    <source>
        <dbReference type="PROSITE-ProRule" id="PRU00560"/>
    </source>
</evidence>
<feature type="domain" description="UvrD-like helicase ATP-binding" evidence="6">
    <location>
        <begin position="247"/>
        <end position="528"/>
    </location>
</feature>
<dbReference type="GO" id="GO:0000725">
    <property type="term" value="P:recombinational repair"/>
    <property type="evidence" value="ECO:0007669"/>
    <property type="project" value="TreeGrafter"/>
</dbReference>
<dbReference type="GO" id="GO:0003677">
    <property type="term" value="F:DNA binding"/>
    <property type="evidence" value="ECO:0007669"/>
    <property type="project" value="InterPro"/>
</dbReference>
<accession>A0A5K7ZZM2</accession>
<dbReference type="GO" id="GO:0043138">
    <property type="term" value="F:3'-5' DNA helicase activity"/>
    <property type="evidence" value="ECO:0007669"/>
    <property type="project" value="TreeGrafter"/>
</dbReference>
<dbReference type="InterPro" id="IPR027417">
    <property type="entry name" value="P-loop_NTPase"/>
</dbReference>
<evidence type="ECO:0000313" key="8">
    <source>
        <dbReference type="Proteomes" id="UP000425960"/>
    </source>
</evidence>
<keyword evidence="3 5" id="KW-0347">Helicase</keyword>
<name>A0A5K7ZZM2_9BACT</name>
<dbReference type="PANTHER" id="PTHR11070">
    <property type="entry name" value="UVRD / RECB / PCRA DNA HELICASE FAMILY MEMBER"/>
    <property type="match status" value="1"/>
</dbReference>